<dbReference type="OrthoDB" id="9799337at2"/>
<dbReference type="HOGENOM" id="CLU_164613_1_0_9"/>
<dbReference type="eggNOG" id="COG2158">
    <property type="taxonomic scope" value="Bacteria"/>
</dbReference>
<organism evidence="2 3">
    <name type="scientific">Gottschalkia acidurici (strain ATCC 7906 / DSM 604 / BCRC 14475 / CIP 104303 / KCTC 5404 / NCIMB 10678 / 9a)</name>
    <name type="common">Clostridium acidurici</name>
    <dbReference type="NCBI Taxonomy" id="1128398"/>
    <lineage>
        <taxon>Bacteria</taxon>
        <taxon>Bacillati</taxon>
        <taxon>Bacillota</taxon>
        <taxon>Tissierellia</taxon>
        <taxon>Tissierellales</taxon>
        <taxon>Gottschalkiaceae</taxon>
        <taxon>Gottschalkia</taxon>
    </lineage>
</organism>
<accession>K0AY13</accession>
<name>K0AY13_GOTA9</name>
<evidence type="ECO:0000313" key="3">
    <source>
        <dbReference type="Proteomes" id="UP000006094"/>
    </source>
</evidence>
<gene>
    <name evidence="2" type="ordered locus">Curi_c05930</name>
</gene>
<dbReference type="Proteomes" id="UP000006094">
    <property type="component" value="Chromosome"/>
</dbReference>
<evidence type="ECO:0000313" key="2">
    <source>
        <dbReference type="EMBL" id="AFS77667.1"/>
    </source>
</evidence>
<evidence type="ECO:0000259" key="1">
    <source>
        <dbReference type="Pfam" id="PF04071"/>
    </source>
</evidence>
<dbReference type="KEGG" id="cad:Curi_c05930"/>
<dbReference type="AlphaFoldDB" id="K0AY13"/>
<proteinExistence type="predicted"/>
<dbReference type="EMBL" id="CP003326">
    <property type="protein sequence ID" value="AFS77667.1"/>
    <property type="molecule type" value="Genomic_DNA"/>
</dbReference>
<reference evidence="2 3" key="1">
    <citation type="journal article" date="2012" name="PLoS ONE">
        <title>The purine-utilizing bacterium Clostridium acidurici 9a: a genome-guided metabolic reconsideration.</title>
        <authorList>
            <person name="Hartwich K."/>
            <person name="Poehlein A."/>
            <person name="Daniel R."/>
        </authorList>
    </citation>
    <scope>NUCLEOTIDE SEQUENCE [LARGE SCALE GENOMIC DNA]</scope>
    <source>
        <strain evidence="3">ATCC 7906 / DSM 604 / BCRC 14475 / CIP 104303 / KCTC 5404 / NCIMB 10678 / 9a</strain>
    </source>
</reference>
<dbReference type="Pfam" id="PF04071">
    <property type="entry name" value="zf-like"/>
    <property type="match status" value="1"/>
</dbReference>
<dbReference type="RefSeq" id="WP_014966804.1">
    <property type="nucleotide sequence ID" value="NC_018664.1"/>
</dbReference>
<feature type="domain" description="Cysteine-rich small" evidence="1">
    <location>
        <begin position="4"/>
        <end position="84"/>
    </location>
</feature>
<dbReference type="InterPro" id="IPR007212">
    <property type="entry name" value="Zf-like"/>
</dbReference>
<protein>
    <submittedName>
        <fullName evidence="2">Metal-binding protein</fullName>
    </submittedName>
</protein>
<dbReference type="STRING" id="1128398.Curi_c05930"/>
<sequence>MNKNYKFFQNKKCEYFPCHKTHDLEHFNCLFCFCPLYALGNKCGGNFKYKNDIKDCSDCLASHGKNGYEFVMSKIKEVIDLGSKKQ</sequence>
<keyword evidence="3" id="KW-1185">Reference proteome</keyword>